<dbReference type="EMBL" id="GBXM01076671">
    <property type="protein sequence ID" value="JAH31906.1"/>
    <property type="molecule type" value="Transcribed_RNA"/>
</dbReference>
<dbReference type="AlphaFoldDB" id="A0A0E9RRV7"/>
<reference evidence="2" key="2">
    <citation type="journal article" date="2015" name="Fish Shellfish Immunol.">
        <title>Early steps in the European eel (Anguilla anguilla)-Vibrio vulnificus interaction in the gills: Role of the RtxA13 toxin.</title>
        <authorList>
            <person name="Callol A."/>
            <person name="Pajuelo D."/>
            <person name="Ebbesson L."/>
            <person name="Teles M."/>
            <person name="MacKenzie S."/>
            <person name="Amaro C."/>
        </authorList>
    </citation>
    <scope>NUCLEOTIDE SEQUENCE</scope>
</reference>
<protein>
    <submittedName>
        <fullName evidence="2">Uncharacterized protein</fullName>
    </submittedName>
</protein>
<proteinExistence type="predicted"/>
<evidence type="ECO:0000256" key="1">
    <source>
        <dbReference type="SAM" id="MobiDB-lite"/>
    </source>
</evidence>
<accession>A0A0E9RRV7</accession>
<feature type="compositionally biased region" description="Basic and acidic residues" evidence="1">
    <location>
        <begin position="1"/>
        <end position="12"/>
    </location>
</feature>
<evidence type="ECO:0000313" key="2">
    <source>
        <dbReference type="EMBL" id="JAH31906.1"/>
    </source>
</evidence>
<name>A0A0E9RRV7_ANGAN</name>
<feature type="region of interest" description="Disordered" evidence="1">
    <location>
        <begin position="1"/>
        <end position="20"/>
    </location>
</feature>
<reference evidence="2" key="1">
    <citation type="submission" date="2014-11" db="EMBL/GenBank/DDBJ databases">
        <authorList>
            <person name="Amaro Gonzalez C."/>
        </authorList>
    </citation>
    <scope>NUCLEOTIDE SEQUENCE</scope>
</reference>
<organism evidence="2">
    <name type="scientific">Anguilla anguilla</name>
    <name type="common">European freshwater eel</name>
    <name type="synonym">Muraena anguilla</name>
    <dbReference type="NCBI Taxonomy" id="7936"/>
    <lineage>
        <taxon>Eukaryota</taxon>
        <taxon>Metazoa</taxon>
        <taxon>Chordata</taxon>
        <taxon>Craniata</taxon>
        <taxon>Vertebrata</taxon>
        <taxon>Euteleostomi</taxon>
        <taxon>Actinopterygii</taxon>
        <taxon>Neopterygii</taxon>
        <taxon>Teleostei</taxon>
        <taxon>Anguilliformes</taxon>
        <taxon>Anguillidae</taxon>
        <taxon>Anguilla</taxon>
    </lineage>
</organism>
<sequence length="20" mass="2403">MSKRESVSERKIRTGKLRLQ</sequence>